<dbReference type="EMBL" id="BMNA01000003">
    <property type="protein sequence ID" value="GGL96824.1"/>
    <property type="molecule type" value="Genomic_DNA"/>
</dbReference>
<evidence type="ECO:0000256" key="1">
    <source>
        <dbReference type="ARBA" id="ARBA00009600"/>
    </source>
</evidence>
<dbReference type="Proteomes" id="UP000655208">
    <property type="component" value="Unassembled WGS sequence"/>
</dbReference>
<proteinExistence type="inferred from homology"/>
<evidence type="ECO:0000313" key="5">
    <source>
        <dbReference type="Proteomes" id="UP000655208"/>
    </source>
</evidence>
<gene>
    <name evidence="4" type="ORF">GCM10011594_15720</name>
</gene>
<evidence type="ECO:0000256" key="3">
    <source>
        <dbReference type="SAM" id="MobiDB-lite"/>
    </source>
</evidence>
<accession>A0A917WE15</accession>
<reference evidence="4" key="1">
    <citation type="journal article" date="2014" name="Int. J. Syst. Evol. Microbiol.">
        <title>Complete genome sequence of Corynebacterium casei LMG S-19264T (=DSM 44701T), isolated from a smear-ripened cheese.</title>
        <authorList>
            <consortium name="US DOE Joint Genome Institute (JGI-PGF)"/>
            <person name="Walter F."/>
            <person name="Albersmeier A."/>
            <person name="Kalinowski J."/>
            <person name="Ruckert C."/>
        </authorList>
    </citation>
    <scope>NUCLEOTIDE SEQUENCE</scope>
    <source>
        <strain evidence="4">CGMCC 4.7308</strain>
    </source>
</reference>
<dbReference type="NCBIfam" id="NF001272">
    <property type="entry name" value="PRK00228.2-4"/>
    <property type="match status" value="1"/>
</dbReference>
<comment type="caution">
    <text evidence="4">The sequence shown here is derived from an EMBL/GenBank/DDBJ whole genome shotgun (WGS) entry which is preliminary data.</text>
</comment>
<evidence type="ECO:0000313" key="4">
    <source>
        <dbReference type="EMBL" id="GGL96824.1"/>
    </source>
</evidence>
<protein>
    <recommendedName>
        <fullName evidence="2">UPF0301 protein GCM10011594_15720</fullName>
    </recommendedName>
</protein>
<dbReference type="GO" id="GO:0005829">
    <property type="term" value="C:cytosol"/>
    <property type="evidence" value="ECO:0007669"/>
    <property type="project" value="TreeGrafter"/>
</dbReference>
<dbReference type="SUPFAM" id="SSF143456">
    <property type="entry name" value="VC0467-like"/>
    <property type="match status" value="1"/>
</dbReference>
<feature type="region of interest" description="Disordered" evidence="3">
    <location>
        <begin position="1"/>
        <end position="40"/>
    </location>
</feature>
<organism evidence="4 5">
    <name type="scientific">Nakamurella endophytica</name>
    <dbReference type="NCBI Taxonomy" id="1748367"/>
    <lineage>
        <taxon>Bacteria</taxon>
        <taxon>Bacillati</taxon>
        <taxon>Actinomycetota</taxon>
        <taxon>Actinomycetes</taxon>
        <taxon>Nakamurellales</taxon>
        <taxon>Nakamurellaceae</taxon>
        <taxon>Nakamurella</taxon>
    </lineage>
</organism>
<evidence type="ECO:0000256" key="2">
    <source>
        <dbReference type="HAMAP-Rule" id="MF_00758"/>
    </source>
</evidence>
<reference evidence="4" key="2">
    <citation type="submission" date="2020-09" db="EMBL/GenBank/DDBJ databases">
        <authorList>
            <person name="Sun Q."/>
            <person name="Zhou Y."/>
        </authorList>
    </citation>
    <scope>NUCLEOTIDE SEQUENCE</scope>
    <source>
        <strain evidence="4">CGMCC 4.7308</strain>
    </source>
</reference>
<dbReference type="Gene3D" id="3.40.1740.10">
    <property type="entry name" value="VC0467-like"/>
    <property type="match status" value="1"/>
</dbReference>
<dbReference type="PANTHER" id="PTHR30327:SF1">
    <property type="entry name" value="UPF0301 PROTEIN YQGE"/>
    <property type="match status" value="1"/>
</dbReference>
<name>A0A917WE15_9ACTN</name>
<comment type="similarity">
    <text evidence="1 2">Belongs to the UPF0301 (AlgH) family.</text>
</comment>
<dbReference type="AlphaFoldDB" id="A0A917WE15"/>
<dbReference type="PANTHER" id="PTHR30327">
    <property type="entry name" value="UNCHARACTERIZED PROTEIN YQGE"/>
    <property type="match status" value="1"/>
</dbReference>
<dbReference type="HAMAP" id="MF_00758">
    <property type="entry name" value="UPF0301"/>
    <property type="match status" value="1"/>
</dbReference>
<keyword evidence="5" id="KW-1185">Reference proteome</keyword>
<dbReference type="Pfam" id="PF02622">
    <property type="entry name" value="DUF179"/>
    <property type="match status" value="1"/>
</dbReference>
<dbReference type="InterPro" id="IPR003774">
    <property type="entry name" value="AlgH-like"/>
</dbReference>
<sequence>MGPVSTERPGDALSGGGPGDEPDPSQVPGRAGAGRRAGRGRLAPGSLLVATPALVDPHFHRTVVYVVAHGADGTAGLVINRRTETAVHNVLPAWSGRVARPQAVFAGGPVQTTGAMCLGVCRQGVNPVEVAGTVPISGPVVLVDLDGEPERIGRDLTGVRIFAGHAGWSPGQLAEEIAGGAWHVLPGRPADVLAGPRVDLWFQVLRRQGFPLAWQAYVPADVHEN</sequence>